<evidence type="ECO:0000313" key="8">
    <source>
        <dbReference type="EMBL" id="ARU60250.1"/>
    </source>
</evidence>
<feature type="domain" description="3-hydroxyacyl-CoA dehydrogenase C-terminal" evidence="6">
    <location>
        <begin position="184"/>
        <end position="280"/>
    </location>
</feature>
<dbReference type="SUPFAM" id="SSF51735">
    <property type="entry name" value="NAD(P)-binding Rossmann-fold domains"/>
    <property type="match status" value="1"/>
</dbReference>
<name>A0A1Y0IIW5_9BACL</name>
<reference evidence="9" key="1">
    <citation type="submission" date="2017-05" db="EMBL/GenBank/DDBJ databases">
        <authorList>
            <person name="Sung H."/>
        </authorList>
    </citation>
    <scope>NUCLEOTIDE SEQUENCE [LARGE SCALE GENOMIC DNA]</scope>
    <source>
        <strain evidence="9">AR23208</strain>
    </source>
</reference>
<dbReference type="Pfam" id="PF00725">
    <property type="entry name" value="3HCDH"/>
    <property type="match status" value="1"/>
</dbReference>
<dbReference type="PANTHER" id="PTHR48075">
    <property type="entry name" value="3-HYDROXYACYL-COA DEHYDROGENASE FAMILY PROTEIN"/>
    <property type="match status" value="1"/>
</dbReference>
<protein>
    <submittedName>
        <fullName evidence="8">3-hydroxybutyryl-CoA dehydrogenase</fullName>
    </submittedName>
</protein>
<comment type="similarity">
    <text evidence="2">Belongs to the 3-hydroxyacyl-CoA dehydrogenase family.</text>
</comment>
<dbReference type="Proteomes" id="UP000195437">
    <property type="component" value="Chromosome"/>
</dbReference>
<feature type="binding site" evidence="5">
    <location>
        <position position="117"/>
    </location>
    <ligand>
        <name>NAD(+)</name>
        <dbReference type="ChEBI" id="CHEBI:57540"/>
    </ligand>
</feature>
<dbReference type="KEGG" id="tum:CBW65_03615"/>
<dbReference type="InterPro" id="IPR036291">
    <property type="entry name" value="NAD(P)-bd_dom_sf"/>
</dbReference>
<evidence type="ECO:0000256" key="3">
    <source>
        <dbReference type="ARBA" id="ARBA00023002"/>
    </source>
</evidence>
<dbReference type="InterPro" id="IPR006108">
    <property type="entry name" value="3HC_DH_C"/>
</dbReference>
<evidence type="ECO:0000256" key="1">
    <source>
        <dbReference type="ARBA" id="ARBA00005086"/>
    </source>
</evidence>
<dbReference type="GO" id="GO:0006631">
    <property type="term" value="P:fatty acid metabolic process"/>
    <property type="evidence" value="ECO:0007669"/>
    <property type="project" value="InterPro"/>
</dbReference>
<dbReference type="Gene3D" id="1.10.1040.10">
    <property type="entry name" value="N-(1-d-carboxylethyl)-l-norvaline Dehydrogenase, domain 2"/>
    <property type="match status" value="1"/>
</dbReference>
<dbReference type="OrthoDB" id="9771883at2"/>
<dbReference type="InterPro" id="IPR022694">
    <property type="entry name" value="3-OHacyl-CoA_DH"/>
</dbReference>
<dbReference type="GO" id="GO:0016616">
    <property type="term" value="F:oxidoreductase activity, acting on the CH-OH group of donors, NAD or NADP as acceptor"/>
    <property type="evidence" value="ECO:0007669"/>
    <property type="project" value="InterPro"/>
</dbReference>
<dbReference type="InterPro" id="IPR008927">
    <property type="entry name" value="6-PGluconate_DH-like_C_sf"/>
</dbReference>
<proteinExistence type="inferred from homology"/>
<dbReference type="InterPro" id="IPR013328">
    <property type="entry name" value="6PGD_dom2"/>
</dbReference>
<dbReference type="FunFam" id="3.40.50.720:FF:000009">
    <property type="entry name" value="Fatty oxidation complex, alpha subunit"/>
    <property type="match status" value="1"/>
</dbReference>
<evidence type="ECO:0000256" key="2">
    <source>
        <dbReference type="ARBA" id="ARBA00009463"/>
    </source>
</evidence>
<dbReference type="InterPro" id="IPR006176">
    <property type="entry name" value="3-OHacyl-CoA_DH_NAD-bd"/>
</dbReference>
<keyword evidence="9" id="KW-1185">Reference proteome</keyword>
<dbReference type="AlphaFoldDB" id="A0A1Y0IIW5"/>
<feature type="binding site" evidence="5">
    <location>
        <position position="272"/>
    </location>
    <ligand>
        <name>NAD(+)</name>
        <dbReference type="ChEBI" id="CHEBI:57540"/>
    </ligand>
</feature>
<feature type="binding site" evidence="5">
    <location>
        <position position="90"/>
    </location>
    <ligand>
        <name>NAD(+)</name>
        <dbReference type="ChEBI" id="CHEBI:57540"/>
    </ligand>
</feature>
<dbReference type="PIRSF" id="PIRSF000105">
    <property type="entry name" value="HCDH"/>
    <property type="match status" value="1"/>
</dbReference>
<gene>
    <name evidence="8" type="ORF">CBW65_03615</name>
</gene>
<evidence type="ECO:0000256" key="5">
    <source>
        <dbReference type="PIRSR" id="PIRSR000105-2"/>
    </source>
</evidence>
<dbReference type="GO" id="GO:0070403">
    <property type="term" value="F:NAD+ binding"/>
    <property type="evidence" value="ECO:0007669"/>
    <property type="project" value="InterPro"/>
</dbReference>
<keyword evidence="5" id="KW-0520">NAD</keyword>
<sequence length="284" mass="31419">MIIGVIGAGVMGSGVAQSAAQAGHQVVLVDVAQDVLDKSQDTIHNNVRFQAFFSKDKNLEPAIAVMERIRFTTDFAELREADFVVENVPEIWEIKKEVYLSLDDVTPEHCIFLVNTSCISITKIAGLTKRPDRVFGVHFMNPVPMKKTVEAIRGYHTSKETEQATVDFLASMGKEAIVVEDLPGFVSNRLSHLLMNEAAFVVQDQVADPQQVDDIFVKCFGHTMGPLATADLIGLDTVVDSLNILYESYQDPKFRVCPLLQKMVDAGLYGRKAGRGFFAYESLD</sequence>
<dbReference type="Gene3D" id="3.40.50.720">
    <property type="entry name" value="NAD(P)-binding Rossmann-like Domain"/>
    <property type="match status" value="1"/>
</dbReference>
<dbReference type="Pfam" id="PF02737">
    <property type="entry name" value="3HCDH_N"/>
    <property type="match status" value="1"/>
</dbReference>
<organism evidence="8 9">
    <name type="scientific">Tumebacillus avium</name>
    <dbReference type="NCBI Taxonomy" id="1903704"/>
    <lineage>
        <taxon>Bacteria</taxon>
        <taxon>Bacillati</taxon>
        <taxon>Bacillota</taxon>
        <taxon>Bacilli</taxon>
        <taxon>Bacillales</taxon>
        <taxon>Alicyclobacillaceae</taxon>
        <taxon>Tumebacillus</taxon>
    </lineage>
</organism>
<comment type="pathway">
    <text evidence="1">Lipid metabolism; butanoate metabolism.</text>
</comment>
<evidence type="ECO:0000259" key="7">
    <source>
        <dbReference type="Pfam" id="PF02737"/>
    </source>
</evidence>
<feature type="binding site" evidence="5">
    <location>
        <position position="30"/>
    </location>
    <ligand>
        <name>NAD(+)</name>
        <dbReference type="ChEBI" id="CHEBI:57540"/>
    </ligand>
</feature>
<feature type="site" description="Important for catalytic activity" evidence="4">
    <location>
        <position position="138"/>
    </location>
</feature>
<evidence type="ECO:0000313" key="9">
    <source>
        <dbReference type="Proteomes" id="UP000195437"/>
    </source>
</evidence>
<dbReference type="PANTHER" id="PTHR48075:SF5">
    <property type="entry name" value="3-HYDROXYBUTYRYL-COA DEHYDROGENASE"/>
    <property type="match status" value="1"/>
</dbReference>
<feature type="binding site" evidence="5">
    <location>
        <begin position="7"/>
        <end position="12"/>
    </location>
    <ligand>
        <name>NAD(+)</name>
        <dbReference type="ChEBI" id="CHEBI:57540"/>
    </ligand>
</feature>
<dbReference type="RefSeq" id="WP_087455637.1">
    <property type="nucleotide sequence ID" value="NZ_CP021434.1"/>
</dbReference>
<accession>A0A1Y0IIW5</accession>
<feature type="binding site" evidence="5">
    <location>
        <position position="141"/>
    </location>
    <ligand>
        <name>NAD(+)</name>
        <dbReference type="ChEBI" id="CHEBI:57540"/>
    </ligand>
</feature>
<evidence type="ECO:0000259" key="6">
    <source>
        <dbReference type="Pfam" id="PF00725"/>
    </source>
</evidence>
<keyword evidence="3" id="KW-0560">Oxidoreductase</keyword>
<dbReference type="EMBL" id="CP021434">
    <property type="protein sequence ID" value="ARU60250.1"/>
    <property type="molecule type" value="Genomic_DNA"/>
</dbReference>
<feature type="domain" description="3-hydroxyacyl-CoA dehydrogenase NAD binding" evidence="7">
    <location>
        <begin position="3"/>
        <end position="181"/>
    </location>
</feature>
<feature type="binding site" evidence="5">
    <location>
        <position position="95"/>
    </location>
    <ligand>
        <name>NAD(+)</name>
        <dbReference type="ChEBI" id="CHEBI:57540"/>
    </ligand>
</feature>
<dbReference type="SUPFAM" id="SSF48179">
    <property type="entry name" value="6-phosphogluconate dehydrogenase C-terminal domain-like"/>
    <property type="match status" value="1"/>
</dbReference>
<evidence type="ECO:0000256" key="4">
    <source>
        <dbReference type="PIRSR" id="PIRSR000105-1"/>
    </source>
</evidence>